<evidence type="ECO:0000256" key="2">
    <source>
        <dbReference type="ARBA" id="ARBA00022630"/>
    </source>
</evidence>
<evidence type="ECO:0000256" key="1">
    <source>
        <dbReference type="ARBA" id="ARBA00005272"/>
    </source>
</evidence>
<dbReference type="RefSeq" id="WP_132299315.1">
    <property type="nucleotide sequence ID" value="NZ_CP170642.1"/>
</dbReference>
<dbReference type="EMBL" id="SMGJ01000001">
    <property type="protein sequence ID" value="TCK70958.1"/>
    <property type="molecule type" value="Genomic_DNA"/>
</dbReference>
<dbReference type="PANTHER" id="PTHR43706">
    <property type="entry name" value="NADH DEHYDROGENASE"/>
    <property type="match status" value="1"/>
</dbReference>
<keyword evidence="3" id="KW-0274">FAD</keyword>
<feature type="domain" description="FAD/NAD(P)-binding" evidence="6">
    <location>
        <begin position="3"/>
        <end position="348"/>
    </location>
</feature>
<dbReference type="PRINTS" id="PR00368">
    <property type="entry name" value="FADPNR"/>
</dbReference>
<dbReference type="SUPFAM" id="SSF51905">
    <property type="entry name" value="FAD/NAD(P)-binding domain"/>
    <property type="match status" value="1"/>
</dbReference>
<protein>
    <submittedName>
        <fullName evidence="7">NADH dehydrogenase</fullName>
    </submittedName>
</protein>
<dbReference type="OrthoDB" id="9781621at2"/>
<evidence type="ECO:0000259" key="6">
    <source>
        <dbReference type="Pfam" id="PF07992"/>
    </source>
</evidence>
<keyword evidence="5" id="KW-0520">NAD</keyword>
<dbReference type="Pfam" id="PF07992">
    <property type="entry name" value="Pyr_redox_2"/>
    <property type="match status" value="1"/>
</dbReference>
<comment type="similarity">
    <text evidence="1">Belongs to the NADH dehydrogenase family.</text>
</comment>
<dbReference type="InterPro" id="IPR045024">
    <property type="entry name" value="NDH-2"/>
</dbReference>
<evidence type="ECO:0000256" key="5">
    <source>
        <dbReference type="ARBA" id="ARBA00023027"/>
    </source>
</evidence>
<dbReference type="GO" id="GO:0003954">
    <property type="term" value="F:NADH dehydrogenase activity"/>
    <property type="evidence" value="ECO:0007669"/>
    <property type="project" value="InterPro"/>
</dbReference>
<dbReference type="AlphaFoldDB" id="A0A4R1KZF0"/>
<accession>A0A4R1KZF0</accession>
<evidence type="ECO:0000313" key="7">
    <source>
        <dbReference type="EMBL" id="TCK70958.1"/>
    </source>
</evidence>
<dbReference type="InterPro" id="IPR036188">
    <property type="entry name" value="FAD/NAD-bd_sf"/>
</dbReference>
<dbReference type="InterPro" id="IPR023753">
    <property type="entry name" value="FAD/NAD-binding_dom"/>
</dbReference>
<sequence length="444" mass="48613">MKNIVIVGGGAGGLELATFLGHKLGKKQKANVVLIDRNQTHLWKPLLHEVATGVLDSETDAVSFRAHAYNHGFNFEQGSIVRIDRANKYVELEPVYGSEGDVIVVARRIPYDYLVLSIGSKSNDFNTKGVAENCIFLDSPEQALRFQHKMLELFLKFSENNALAEIGEDESKQTLVQEDKVNIAIVGGGATGVELSAELFNAAKHLSSYGYGKIRSDCLQVTLIEAGDRLLPALPERISNAVRMELEELGVRVKTSTMITEASTNSLLTKDGGEIKADLMVWAAGVRISTVTQQFDGLAVNRINQLCVKDTLQTTLDDSVFAIGDCAFLLQKDGTPVPPRGQAATQMATVCGQNIVALFEGKVELKPFVFRDKGSLVSLSKFTTLGNITTGKKSSLTIEGNLARLAYISLYRVHQQRLHGCFKVGLIILIGRLNRFIRPSLKLY</sequence>
<dbReference type="PANTHER" id="PTHR43706:SF9">
    <property type="entry name" value="TYPE II NADH:QUINONE OXIDOREDUCTASE"/>
    <property type="match status" value="1"/>
</dbReference>
<evidence type="ECO:0000313" key="8">
    <source>
        <dbReference type="Proteomes" id="UP000295496"/>
    </source>
</evidence>
<comment type="caution">
    <text evidence="7">The sequence shown here is derived from an EMBL/GenBank/DDBJ whole genome shotgun (WGS) entry which is preliminary data.</text>
</comment>
<proteinExistence type="inferred from homology"/>
<name>A0A4R1KZF0_9PAST</name>
<evidence type="ECO:0000256" key="4">
    <source>
        <dbReference type="ARBA" id="ARBA00023002"/>
    </source>
</evidence>
<keyword evidence="4" id="KW-0560">Oxidoreductase</keyword>
<dbReference type="Gene3D" id="3.50.50.100">
    <property type="match status" value="1"/>
</dbReference>
<dbReference type="GO" id="GO:0008137">
    <property type="term" value="F:NADH dehydrogenase (ubiquinone) activity"/>
    <property type="evidence" value="ECO:0007669"/>
    <property type="project" value="TreeGrafter"/>
</dbReference>
<reference evidence="7 8" key="1">
    <citation type="submission" date="2019-03" db="EMBL/GenBank/DDBJ databases">
        <title>Genomic Encyclopedia of Type Strains, Phase IV (KMG-IV): sequencing the most valuable type-strain genomes for metagenomic binning, comparative biology and taxonomic classification.</title>
        <authorList>
            <person name="Goeker M."/>
        </authorList>
    </citation>
    <scope>NUCLEOTIDE SEQUENCE [LARGE SCALE GENOMIC DNA]</scope>
    <source>
        <strain evidence="7 8">DSM 10053</strain>
    </source>
</reference>
<dbReference type="PRINTS" id="PR00411">
    <property type="entry name" value="PNDRDTASEI"/>
</dbReference>
<evidence type="ECO:0000256" key="3">
    <source>
        <dbReference type="ARBA" id="ARBA00022827"/>
    </source>
</evidence>
<dbReference type="Proteomes" id="UP000295496">
    <property type="component" value="Unassembled WGS sequence"/>
</dbReference>
<keyword evidence="2" id="KW-0285">Flavoprotein</keyword>
<keyword evidence="8" id="KW-1185">Reference proteome</keyword>
<gene>
    <name evidence="7" type="ORF">EV692_0005</name>
</gene>
<organism evidence="7 8">
    <name type="scientific">Lonepinella koalarum</name>
    <dbReference type="NCBI Taxonomy" id="53417"/>
    <lineage>
        <taxon>Bacteria</taxon>
        <taxon>Pseudomonadati</taxon>
        <taxon>Pseudomonadota</taxon>
        <taxon>Gammaproteobacteria</taxon>
        <taxon>Pasteurellales</taxon>
        <taxon>Pasteurellaceae</taxon>
        <taxon>Lonepinella</taxon>
    </lineage>
</organism>